<evidence type="ECO:0000313" key="2">
    <source>
        <dbReference type="Proteomes" id="UP000236311"/>
    </source>
</evidence>
<dbReference type="EMBL" id="OFSM01000052">
    <property type="protein sequence ID" value="SOY32483.1"/>
    <property type="molecule type" value="Genomic_DNA"/>
</dbReference>
<accession>A0A2K4ZPQ8</accession>
<organism evidence="1 2">
    <name type="scientific">Acetatifactor muris</name>
    <dbReference type="NCBI Taxonomy" id="879566"/>
    <lineage>
        <taxon>Bacteria</taxon>
        <taxon>Bacillati</taxon>
        <taxon>Bacillota</taxon>
        <taxon>Clostridia</taxon>
        <taxon>Lachnospirales</taxon>
        <taxon>Lachnospiraceae</taxon>
        <taxon>Acetatifactor</taxon>
    </lineage>
</organism>
<keyword evidence="2" id="KW-1185">Reference proteome</keyword>
<dbReference type="AlphaFoldDB" id="A0A2K4ZPQ8"/>
<sequence>MKKTKKQNDKIYKRYIEQGAYVYELKKGLCYKEQGKHFIRCNYDEDITKYIDLLKACSCKDCLNSTRLEDVNENNILLPQEDDIIENYKNSRKLSEEILDSWWKNLKYDLYDNRKVIRIVYLSNNKACYSEKDYPNLRGKGYYMCYDTLFIVENVIENKYKSRKSDCSFPEHRWQILNINMKMDVYKTIMNAKINLENYNIEVKCA</sequence>
<gene>
    <name evidence="1" type="ORF">AMURIS_05248</name>
</gene>
<proteinExistence type="predicted"/>
<name>A0A2K4ZPQ8_9FIRM</name>
<evidence type="ECO:0000313" key="1">
    <source>
        <dbReference type="EMBL" id="SOY32483.1"/>
    </source>
</evidence>
<reference evidence="1 2" key="1">
    <citation type="submission" date="2018-01" db="EMBL/GenBank/DDBJ databases">
        <authorList>
            <person name="Gaut B.S."/>
            <person name="Morton B.R."/>
            <person name="Clegg M.T."/>
            <person name="Duvall M.R."/>
        </authorList>
    </citation>
    <scope>NUCLEOTIDE SEQUENCE [LARGE SCALE GENOMIC DNA]</scope>
    <source>
        <strain evidence="1">GP69</strain>
    </source>
</reference>
<dbReference type="RefSeq" id="WP_103242424.1">
    <property type="nucleotide sequence ID" value="NZ_JANJZD010000057.1"/>
</dbReference>
<dbReference type="Proteomes" id="UP000236311">
    <property type="component" value="Unassembled WGS sequence"/>
</dbReference>
<protein>
    <submittedName>
        <fullName evidence="1">Uncharacterized protein</fullName>
    </submittedName>
</protein>